<keyword evidence="12" id="KW-1185">Reference proteome</keyword>
<evidence type="ECO:0000313" key="11">
    <source>
        <dbReference type="EMBL" id="SJM63290.1"/>
    </source>
</evidence>
<comment type="catalytic activity">
    <reaction evidence="1">
        <text>ATP + protein L-histidine = ADP + protein N-phospho-L-histidine.</text>
        <dbReference type="EC" id="2.7.13.3"/>
    </reaction>
</comment>
<keyword evidence="6 11" id="KW-0418">Kinase</keyword>
<feature type="transmembrane region" description="Helical" evidence="9">
    <location>
        <begin position="86"/>
        <end position="103"/>
    </location>
</feature>
<dbReference type="SUPFAM" id="SSF55874">
    <property type="entry name" value="ATPase domain of HSP90 chaperone/DNA topoisomerase II/histidine kinase"/>
    <property type="match status" value="1"/>
</dbReference>
<dbReference type="InterPro" id="IPR011712">
    <property type="entry name" value="Sig_transdc_His_kin_sub3_dim/P"/>
</dbReference>
<dbReference type="EMBL" id="FUHU01000038">
    <property type="protein sequence ID" value="SJM63290.1"/>
    <property type="molecule type" value="Genomic_DNA"/>
</dbReference>
<keyword evidence="9" id="KW-1133">Transmembrane helix</keyword>
<feature type="transmembrane region" description="Helical" evidence="9">
    <location>
        <begin position="115"/>
        <end position="137"/>
    </location>
</feature>
<accession>A0A1R4G4W0</accession>
<name>A0A1R4G4W0_9MICO</name>
<evidence type="ECO:0000256" key="4">
    <source>
        <dbReference type="ARBA" id="ARBA00022679"/>
    </source>
</evidence>
<evidence type="ECO:0000256" key="5">
    <source>
        <dbReference type="ARBA" id="ARBA00022741"/>
    </source>
</evidence>
<feature type="transmembrane region" description="Helical" evidence="9">
    <location>
        <begin position="143"/>
        <end position="172"/>
    </location>
</feature>
<proteinExistence type="predicted"/>
<keyword evidence="9" id="KW-0472">Membrane</keyword>
<evidence type="ECO:0000256" key="1">
    <source>
        <dbReference type="ARBA" id="ARBA00000085"/>
    </source>
</evidence>
<dbReference type="RefSeq" id="WP_159456949.1">
    <property type="nucleotide sequence ID" value="NZ_FUHU01000038.1"/>
</dbReference>
<keyword evidence="4" id="KW-0808">Transferase</keyword>
<evidence type="ECO:0000256" key="6">
    <source>
        <dbReference type="ARBA" id="ARBA00022777"/>
    </source>
</evidence>
<evidence type="ECO:0000256" key="9">
    <source>
        <dbReference type="SAM" id="Phobius"/>
    </source>
</evidence>
<keyword evidence="5" id="KW-0547">Nucleotide-binding</keyword>
<dbReference type="Pfam" id="PF07730">
    <property type="entry name" value="HisKA_3"/>
    <property type="match status" value="1"/>
</dbReference>
<dbReference type="GeneID" id="303173313"/>
<dbReference type="PANTHER" id="PTHR24421:SF10">
    <property type="entry name" value="NITRATE_NITRITE SENSOR PROTEIN NARQ"/>
    <property type="match status" value="1"/>
</dbReference>
<gene>
    <name evidence="11" type="ORF">CZ674_08825</name>
</gene>
<keyword evidence="8" id="KW-0902">Two-component regulatory system</keyword>
<dbReference type="EC" id="2.7.13.3" evidence="2"/>
<dbReference type="GO" id="GO:0000155">
    <property type="term" value="F:phosphorelay sensor kinase activity"/>
    <property type="evidence" value="ECO:0007669"/>
    <property type="project" value="InterPro"/>
</dbReference>
<dbReference type="GO" id="GO:0005524">
    <property type="term" value="F:ATP binding"/>
    <property type="evidence" value="ECO:0007669"/>
    <property type="project" value="UniProtKB-KW"/>
</dbReference>
<dbReference type="OrthoDB" id="227596at2"/>
<dbReference type="GO" id="GO:0046983">
    <property type="term" value="F:protein dimerization activity"/>
    <property type="evidence" value="ECO:0007669"/>
    <property type="project" value="InterPro"/>
</dbReference>
<dbReference type="InterPro" id="IPR050482">
    <property type="entry name" value="Sensor_HK_TwoCompSys"/>
</dbReference>
<organism evidence="11 12">
    <name type="scientific">Agrococcus casei LMG 22410</name>
    <dbReference type="NCBI Taxonomy" id="1255656"/>
    <lineage>
        <taxon>Bacteria</taxon>
        <taxon>Bacillati</taxon>
        <taxon>Actinomycetota</taxon>
        <taxon>Actinomycetes</taxon>
        <taxon>Micrococcales</taxon>
        <taxon>Microbacteriaceae</taxon>
        <taxon>Agrococcus</taxon>
    </lineage>
</organism>
<sequence>MFRKISRTDLLVDALIAIAVVGPLAFIDVVITYRGQVGLFLSVWPVILAFLLAGMLTVRRLAPVPVLLMAFLVSAVHVLVLAEGIYASWFAVLLLLATVGRFATTKLEFRLTAGVVVLAAALVTLWSTGALLGLGSLPAGSDIFLSVLFAFLPSVLLFTGAVLAGVVLRLFMRSNREARERRKAEMSVLAQMQMRAAEEERTAIARDMHDVVAHSLAVVVAQANGARYATDAAVKDDTLATISKTASGALVDVRGLLHQLRHSQANDVSNGLCDVPDLVERMRGAGMDIRLTMPPHGIQLARASELAAYRVVQEALTNAMRHGAVGAPVFVRVDVGHELIVNVHNRPAQYGGDRVPSGSHGLTGMRERAALAGGSSWIGIDQGWFRVLVRMPVALQT</sequence>
<keyword evidence="9" id="KW-0812">Transmembrane</keyword>
<reference evidence="11 12" key="1">
    <citation type="submission" date="2017-02" db="EMBL/GenBank/DDBJ databases">
        <authorList>
            <person name="Peterson S.W."/>
        </authorList>
    </citation>
    <scope>NUCLEOTIDE SEQUENCE [LARGE SCALE GENOMIC DNA]</scope>
    <source>
        <strain evidence="11 12">LMG 22410</strain>
    </source>
</reference>
<feature type="transmembrane region" description="Helical" evidence="9">
    <location>
        <begin position="37"/>
        <end position="54"/>
    </location>
</feature>
<dbReference type="CDD" id="cd16917">
    <property type="entry name" value="HATPase_UhpB-NarQ-NarX-like"/>
    <property type="match status" value="1"/>
</dbReference>
<evidence type="ECO:0000256" key="7">
    <source>
        <dbReference type="ARBA" id="ARBA00022840"/>
    </source>
</evidence>
<keyword evidence="3" id="KW-0597">Phosphoprotein</keyword>
<dbReference type="Gene3D" id="3.30.565.10">
    <property type="entry name" value="Histidine kinase-like ATPase, C-terminal domain"/>
    <property type="match status" value="1"/>
</dbReference>
<evidence type="ECO:0000313" key="12">
    <source>
        <dbReference type="Proteomes" id="UP000195787"/>
    </source>
</evidence>
<evidence type="ECO:0000256" key="3">
    <source>
        <dbReference type="ARBA" id="ARBA00022553"/>
    </source>
</evidence>
<dbReference type="AlphaFoldDB" id="A0A1R4G4W0"/>
<dbReference type="GO" id="GO:0016020">
    <property type="term" value="C:membrane"/>
    <property type="evidence" value="ECO:0007669"/>
    <property type="project" value="InterPro"/>
</dbReference>
<dbReference type="Proteomes" id="UP000195787">
    <property type="component" value="Unassembled WGS sequence"/>
</dbReference>
<feature type="domain" description="Signal transduction histidine kinase subgroup 3 dimerisation and phosphoacceptor" evidence="10">
    <location>
        <begin position="200"/>
        <end position="264"/>
    </location>
</feature>
<keyword evidence="7" id="KW-0067">ATP-binding</keyword>
<evidence type="ECO:0000259" key="10">
    <source>
        <dbReference type="Pfam" id="PF07730"/>
    </source>
</evidence>
<evidence type="ECO:0000256" key="2">
    <source>
        <dbReference type="ARBA" id="ARBA00012438"/>
    </source>
</evidence>
<dbReference type="PANTHER" id="PTHR24421">
    <property type="entry name" value="NITRATE/NITRITE SENSOR PROTEIN NARX-RELATED"/>
    <property type="match status" value="1"/>
</dbReference>
<evidence type="ECO:0000256" key="8">
    <source>
        <dbReference type="ARBA" id="ARBA00023012"/>
    </source>
</evidence>
<dbReference type="InterPro" id="IPR036890">
    <property type="entry name" value="HATPase_C_sf"/>
</dbReference>
<protein>
    <recommendedName>
        <fullName evidence="2">histidine kinase</fullName>
        <ecNumber evidence="2">2.7.13.3</ecNumber>
    </recommendedName>
</protein>
<feature type="transmembrane region" description="Helical" evidence="9">
    <location>
        <begin position="12"/>
        <end position="31"/>
    </location>
</feature>
<dbReference type="Gene3D" id="1.20.5.1930">
    <property type="match status" value="1"/>
</dbReference>